<dbReference type="InParanoid" id="A0A409VL13"/>
<feature type="compositionally biased region" description="Polar residues" evidence="1">
    <location>
        <begin position="279"/>
        <end position="290"/>
    </location>
</feature>
<evidence type="ECO:0000313" key="2">
    <source>
        <dbReference type="EMBL" id="PPQ66906.1"/>
    </source>
</evidence>
<dbReference type="STRING" id="181874.A0A409VL13"/>
<comment type="caution">
    <text evidence="2">The sequence shown here is derived from an EMBL/GenBank/DDBJ whole genome shotgun (WGS) entry which is preliminary data.</text>
</comment>
<dbReference type="PANTHER" id="PTHR35711">
    <property type="entry name" value="EXPRESSED PROTEIN"/>
    <property type="match status" value="1"/>
</dbReference>
<feature type="compositionally biased region" description="Acidic residues" evidence="1">
    <location>
        <begin position="441"/>
        <end position="458"/>
    </location>
</feature>
<protein>
    <recommendedName>
        <fullName evidence="4">HNH nuclease domain-containing protein</fullName>
    </recommendedName>
</protein>
<dbReference type="EMBL" id="NHTK01006031">
    <property type="protein sequence ID" value="PPQ66906.1"/>
    <property type="molecule type" value="Genomic_DNA"/>
</dbReference>
<dbReference type="AlphaFoldDB" id="A0A409VL13"/>
<reference evidence="2 3" key="1">
    <citation type="journal article" date="2018" name="Evol. Lett.">
        <title>Horizontal gene cluster transfer increased hallucinogenic mushroom diversity.</title>
        <authorList>
            <person name="Reynolds H.T."/>
            <person name="Vijayakumar V."/>
            <person name="Gluck-Thaler E."/>
            <person name="Korotkin H.B."/>
            <person name="Matheny P.B."/>
            <person name="Slot J.C."/>
        </authorList>
    </citation>
    <scope>NUCLEOTIDE SEQUENCE [LARGE SCALE GENOMIC DNA]</scope>
    <source>
        <strain evidence="2 3">2629</strain>
    </source>
</reference>
<dbReference type="PANTHER" id="PTHR35711:SF1">
    <property type="entry name" value="ECTODERMAL, ISOFORM F"/>
    <property type="match status" value="1"/>
</dbReference>
<feature type="compositionally biased region" description="Acidic residues" evidence="1">
    <location>
        <begin position="232"/>
        <end position="247"/>
    </location>
</feature>
<evidence type="ECO:0000256" key="1">
    <source>
        <dbReference type="SAM" id="MobiDB-lite"/>
    </source>
</evidence>
<accession>A0A409VL13</accession>
<gene>
    <name evidence="2" type="ORF">CVT24_008521</name>
</gene>
<name>A0A409VL13_9AGAR</name>
<feature type="compositionally biased region" description="Acidic residues" evidence="1">
    <location>
        <begin position="344"/>
        <end position="357"/>
    </location>
</feature>
<sequence length="485" mass="54395">MVNIQPLSQGAIERAALADPNGQRCLIENCSKNRAVVPTHLLDRILSADSAFMSAVEWSLGMTKGTLRLDTRRNIFFVGASIRELYQQKRFAILPEESIIYKFLDMDGRPLERENMPIIEDTVFKYTFIPIDLREVFITRQNEDNVTVPIDPKGITFHFHPFDGLPVVKSHVDPRFAILQIGNIFKERSDLAWLAELKVKYPILEKVVEIHAQWTREVPERANADTTYVGEGEQDEETLSEYDDSDGDSVTTAPRRLRDLGSLLPPPSLGQTVMRPKVSTCSVAVQTDSPVESDEDDTEEEEEAQFTDGEDEEGSDSESEYSTDLGTPPRRIGIVEYTTAQLLELDDDEEEEGEESGSDLGATPPGRIRVLRVLSASDDGSDDDGGSDICATPPGRIQVLRDDDSDEEGSSAYSATPPRRMLAARRGEVENVSVQVGWNWQEEEMRDSDDEEEEEEEAVVPSKRIADEEIDDPEEVPETKRRRLA</sequence>
<evidence type="ECO:0000313" key="3">
    <source>
        <dbReference type="Proteomes" id="UP000284842"/>
    </source>
</evidence>
<evidence type="ECO:0008006" key="4">
    <source>
        <dbReference type="Google" id="ProtNLM"/>
    </source>
</evidence>
<dbReference type="OrthoDB" id="3133596at2759"/>
<feature type="region of interest" description="Disordered" evidence="1">
    <location>
        <begin position="439"/>
        <end position="485"/>
    </location>
</feature>
<feature type="compositionally biased region" description="Acidic residues" evidence="1">
    <location>
        <begin position="291"/>
        <end position="321"/>
    </location>
</feature>
<organism evidence="2 3">
    <name type="scientific">Panaeolus cyanescens</name>
    <dbReference type="NCBI Taxonomy" id="181874"/>
    <lineage>
        <taxon>Eukaryota</taxon>
        <taxon>Fungi</taxon>
        <taxon>Dikarya</taxon>
        <taxon>Basidiomycota</taxon>
        <taxon>Agaricomycotina</taxon>
        <taxon>Agaricomycetes</taxon>
        <taxon>Agaricomycetidae</taxon>
        <taxon>Agaricales</taxon>
        <taxon>Agaricineae</taxon>
        <taxon>Galeropsidaceae</taxon>
        <taxon>Panaeolus</taxon>
    </lineage>
</organism>
<feature type="region of interest" description="Disordered" evidence="1">
    <location>
        <begin position="222"/>
        <end position="427"/>
    </location>
</feature>
<dbReference type="Proteomes" id="UP000284842">
    <property type="component" value="Unassembled WGS sequence"/>
</dbReference>
<proteinExistence type="predicted"/>
<keyword evidence="3" id="KW-1185">Reference proteome</keyword>